<protein>
    <submittedName>
        <fullName evidence="5">Tyrosinase family protein</fullName>
    </submittedName>
</protein>
<evidence type="ECO:0000256" key="3">
    <source>
        <dbReference type="SAM" id="SignalP"/>
    </source>
</evidence>
<comment type="caution">
    <text evidence="5">The sequence shown here is derived from an EMBL/GenBank/DDBJ whole genome shotgun (WGS) entry which is preliminary data.</text>
</comment>
<dbReference type="GO" id="GO:0016491">
    <property type="term" value="F:oxidoreductase activity"/>
    <property type="evidence" value="ECO:0007669"/>
    <property type="project" value="UniProtKB-KW"/>
</dbReference>
<organism evidence="5 6">
    <name type="scientific">Metarhizium robertsii</name>
    <dbReference type="NCBI Taxonomy" id="568076"/>
    <lineage>
        <taxon>Eukaryota</taxon>
        <taxon>Fungi</taxon>
        <taxon>Dikarya</taxon>
        <taxon>Ascomycota</taxon>
        <taxon>Pezizomycotina</taxon>
        <taxon>Sordariomycetes</taxon>
        <taxon>Hypocreomycetidae</taxon>
        <taxon>Hypocreales</taxon>
        <taxon>Clavicipitaceae</taxon>
        <taxon>Metarhizium</taxon>
    </lineage>
</organism>
<evidence type="ECO:0000313" key="5">
    <source>
        <dbReference type="EMBL" id="EXU95077.1"/>
    </source>
</evidence>
<dbReference type="EMBL" id="JELW01000105">
    <property type="protein sequence ID" value="EXU95077.1"/>
    <property type="molecule type" value="Genomic_DNA"/>
</dbReference>
<evidence type="ECO:0000256" key="2">
    <source>
        <dbReference type="ARBA" id="ARBA00023002"/>
    </source>
</evidence>
<dbReference type="Gene3D" id="1.10.1280.10">
    <property type="entry name" value="Di-copper center containing domain from catechol oxidase"/>
    <property type="match status" value="1"/>
</dbReference>
<dbReference type="PANTHER" id="PTHR11474:SF125">
    <property type="entry name" value="N-ACETYL-6-HYDROXYTRYPTOPHAN OXIDASE IVOB-RELATED"/>
    <property type="match status" value="1"/>
</dbReference>
<keyword evidence="1" id="KW-0479">Metal-binding</keyword>
<sequence length="378" mass="41781">MSPFAIWILLVASVLAMTLPDKKLQVKKSDARHARLMSELGRRYKRTMLASLTGTCSDKNVVLRKEWHALSAGQRREYIKAVRCLQSKPATPPAGPARTRFEQFVLSHADQSLLIHFSGLLLPWHRYFLSLYEKALRDECGYQGHQPYWDWCRSAADPLNASIFDGTDTSLGSNGKAIPHAGINLTNPVGPPPVSFFLRPAGSGGGCVSGPFEILTLHLDGSNAGASTPLKLRDRPRCLTRDFSWPILDESNSYRRVLDLIINSSDIHSFLSAVEAPDGVHPGGHLFIGGDSLNLFTSPNEPLFYLHHAMLDRVWAIWQSRDWSARQNALDGTLTAKNYPPSANATVDDDMMVGNLGASRRIGEVMSTVGGYLCYVYD</sequence>
<dbReference type="HOGENOM" id="CLU_035914_0_1_1"/>
<keyword evidence="3" id="KW-0732">Signal</keyword>
<accession>A0A014P1F1</accession>
<evidence type="ECO:0000259" key="4">
    <source>
        <dbReference type="Pfam" id="PF00264"/>
    </source>
</evidence>
<dbReference type="InterPro" id="IPR008922">
    <property type="entry name" value="Di-copper_centre_dom_sf"/>
</dbReference>
<proteinExistence type="predicted"/>
<gene>
    <name evidence="5" type="ORF">X797_011836</name>
</gene>
<dbReference type="PRINTS" id="PR00092">
    <property type="entry name" value="TYROSINASE"/>
</dbReference>
<dbReference type="OrthoDB" id="6132182at2759"/>
<dbReference type="InterPro" id="IPR050316">
    <property type="entry name" value="Tyrosinase/Hemocyanin"/>
</dbReference>
<reference evidence="5 6" key="1">
    <citation type="submission" date="2014-02" db="EMBL/GenBank/DDBJ databases">
        <title>The genome sequence of the entomopathogenic fungus Metarhizium robertsii ARSEF 2575.</title>
        <authorList>
            <person name="Giuliano Garisto Donzelli B."/>
            <person name="Roe B.A."/>
            <person name="Macmil S.L."/>
            <person name="Krasnoff S.B."/>
            <person name="Gibson D.M."/>
        </authorList>
    </citation>
    <scope>NUCLEOTIDE SEQUENCE [LARGE SCALE GENOMIC DNA]</scope>
    <source>
        <strain evidence="5 6">ARSEF 2575</strain>
    </source>
</reference>
<feature type="signal peptide" evidence="3">
    <location>
        <begin position="1"/>
        <end position="16"/>
    </location>
</feature>
<dbReference type="eggNOG" id="ENOG502RM4B">
    <property type="taxonomic scope" value="Eukaryota"/>
</dbReference>
<evidence type="ECO:0000313" key="6">
    <source>
        <dbReference type="Proteomes" id="UP000030151"/>
    </source>
</evidence>
<dbReference type="Proteomes" id="UP000030151">
    <property type="component" value="Unassembled WGS sequence"/>
</dbReference>
<dbReference type="SUPFAM" id="SSF48056">
    <property type="entry name" value="Di-copper centre-containing domain"/>
    <property type="match status" value="1"/>
</dbReference>
<dbReference type="AlphaFoldDB" id="A0A014P1F1"/>
<name>A0A014P1F1_9HYPO</name>
<dbReference type="InterPro" id="IPR002227">
    <property type="entry name" value="Tyrosinase_Cu-bd"/>
</dbReference>
<feature type="chain" id="PRO_5001474623" evidence="3">
    <location>
        <begin position="17"/>
        <end position="378"/>
    </location>
</feature>
<evidence type="ECO:0000256" key="1">
    <source>
        <dbReference type="ARBA" id="ARBA00022723"/>
    </source>
</evidence>
<dbReference type="GO" id="GO:0046872">
    <property type="term" value="F:metal ion binding"/>
    <property type="evidence" value="ECO:0007669"/>
    <property type="project" value="UniProtKB-KW"/>
</dbReference>
<feature type="domain" description="Tyrosinase copper-binding" evidence="4">
    <location>
        <begin position="99"/>
        <end position="320"/>
    </location>
</feature>
<keyword evidence="2" id="KW-0560">Oxidoreductase</keyword>
<dbReference type="Pfam" id="PF00264">
    <property type="entry name" value="Tyrosinase"/>
    <property type="match status" value="1"/>
</dbReference>
<dbReference type="PANTHER" id="PTHR11474">
    <property type="entry name" value="TYROSINASE FAMILY MEMBER"/>
    <property type="match status" value="1"/>
</dbReference>